<dbReference type="OrthoDB" id="193898at2"/>
<evidence type="ECO:0000259" key="2">
    <source>
        <dbReference type="Pfam" id="PF02517"/>
    </source>
</evidence>
<dbReference type="AlphaFoldDB" id="A0A1M6LBQ5"/>
<feature type="transmembrane region" description="Helical" evidence="1">
    <location>
        <begin position="62"/>
        <end position="85"/>
    </location>
</feature>
<feature type="transmembrane region" description="Helical" evidence="1">
    <location>
        <begin position="224"/>
        <end position="241"/>
    </location>
</feature>
<keyword evidence="1" id="KW-0812">Transmembrane</keyword>
<gene>
    <name evidence="3" type="ORF">SAMN05421803_108156</name>
</gene>
<feature type="transmembrane region" description="Helical" evidence="1">
    <location>
        <begin position="97"/>
        <end position="124"/>
    </location>
</feature>
<keyword evidence="1" id="KW-1133">Transmembrane helix</keyword>
<feature type="domain" description="CAAX prenyl protease 2/Lysostaphin resistance protein A-like" evidence="2">
    <location>
        <begin position="137"/>
        <end position="228"/>
    </location>
</feature>
<dbReference type="PANTHER" id="PTHR39430">
    <property type="entry name" value="MEMBRANE-ASSOCIATED PROTEASE-RELATED"/>
    <property type="match status" value="1"/>
</dbReference>
<dbReference type="PANTHER" id="PTHR39430:SF1">
    <property type="entry name" value="PROTEASE"/>
    <property type="match status" value="1"/>
</dbReference>
<feature type="transmembrane region" description="Helical" evidence="1">
    <location>
        <begin position="192"/>
        <end position="212"/>
    </location>
</feature>
<sequence length="295" mass="30541">MSQTLPPAPVPETNRWGAVPARNGPRLLRPAPVRIVLLVVLFFAVQALAAGLVLPVMDRPLLAQALGVGAAVLTLLLYAAAVRLTERRSATELRLRALPLGLVGGTLLGVALFAAVIGVIAVFGEYRITGLGSADGVMAAIGMMCAVAVIEEVIFRGVLLRILEEATGPWGALGLSSVLFGAMHMVNPGATLWTGTAIAVQAGLMLGAAYLLTRSLWLPIGLHLGWNFASAGIFGTAVSGVDHGETSVFTSTTAGPYPLTGGAFGPEASVTAVVLCTVLTALLLVLFVRRHRRPA</sequence>
<dbReference type="GO" id="GO:0004175">
    <property type="term" value="F:endopeptidase activity"/>
    <property type="evidence" value="ECO:0007669"/>
    <property type="project" value="UniProtKB-ARBA"/>
</dbReference>
<proteinExistence type="predicted"/>
<dbReference type="GO" id="GO:0080120">
    <property type="term" value="P:CAAX-box protein maturation"/>
    <property type="evidence" value="ECO:0007669"/>
    <property type="project" value="UniProtKB-ARBA"/>
</dbReference>
<dbReference type="Pfam" id="PF02517">
    <property type="entry name" value="Rce1-like"/>
    <property type="match status" value="1"/>
</dbReference>
<dbReference type="STRING" id="758803.SAMN05421803_108156"/>
<feature type="transmembrane region" description="Helical" evidence="1">
    <location>
        <begin position="268"/>
        <end position="288"/>
    </location>
</feature>
<evidence type="ECO:0000313" key="4">
    <source>
        <dbReference type="Proteomes" id="UP000184452"/>
    </source>
</evidence>
<evidence type="ECO:0000256" key="1">
    <source>
        <dbReference type="SAM" id="Phobius"/>
    </source>
</evidence>
<accession>A0A1M6LBQ5</accession>
<feature type="transmembrane region" description="Helical" evidence="1">
    <location>
        <begin position="35"/>
        <end position="56"/>
    </location>
</feature>
<organism evidence="3 4">
    <name type="scientific">Nocardiopsis flavescens</name>
    <dbReference type="NCBI Taxonomy" id="758803"/>
    <lineage>
        <taxon>Bacteria</taxon>
        <taxon>Bacillati</taxon>
        <taxon>Actinomycetota</taxon>
        <taxon>Actinomycetes</taxon>
        <taxon>Streptosporangiales</taxon>
        <taxon>Nocardiopsidaceae</taxon>
        <taxon>Nocardiopsis</taxon>
    </lineage>
</organism>
<feature type="transmembrane region" description="Helical" evidence="1">
    <location>
        <begin position="136"/>
        <end position="155"/>
    </location>
</feature>
<dbReference type="EMBL" id="FQZK01000008">
    <property type="protein sequence ID" value="SHJ68667.1"/>
    <property type="molecule type" value="Genomic_DNA"/>
</dbReference>
<dbReference type="InterPro" id="IPR003675">
    <property type="entry name" value="Rce1/LyrA-like_dom"/>
</dbReference>
<feature type="transmembrane region" description="Helical" evidence="1">
    <location>
        <begin position="167"/>
        <end position="186"/>
    </location>
</feature>
<keyword evidence="4" id="KW-1185">Reference proteome</keyword>
<evidence type="ECO:0000313" key="3">
    <source>
        <dbReference type="EMBL" id="SHJ68667.1"/>
    </source>
</evidence>
<keyword evidence="1" id="KW-0472">Membrane</keyword>
<protein>
    <recommendedName>
        <fullName evidence="2">CAAX prenyl protease 2/Lysostaphin resistance protein A-like domain-containing protein</fullName>
    </recommendedName>
</protein>
<name>A0A1M6LBQ5_9ACTN</name>
<dbReference type="Proteomes" id="UP000184452">
    <property type="component" value="Unassembled WGS sequence"/>
</dbReference>
<dbReference type="RefSeq" id="WP_084737322.1">
    <property type="nucleotide sequence ID" value="NZ_FQZK01000008.1"/>
</dbReference>
<reference evidence="3 4" key="1">
    <citation type="submission" date="2016-11" db="EMBL/GenBank/DDBJ databases">
        <authorList>
            <person name="Jaros S."/>
            <person name="Januszkiewicz K."/>
            <person name="Wedrychowicz H."/>
        </authorList>
    </citation>
    <scope>NUCLEOTIDE SEQUENCE [LARGE SCALE GENOMIC DNA]</scope>
    <source>
        <strain evidence="3 4">CGMCC 4.5723</strain>
    </source>
</reference>